<organism evidence="2 3">
    <name type="scientific">Paractinoplanes ovalisporus</name>
    <dbReference type="NCBI Taxonomy" id="2810368"/>
    <lineage>
        <taxon>Bacteria</taxon>
        <taxon>Bacillati</taxon>
        <taxon>Actinomycetota</taxon>
        <taxon>Actinomycetes</taxon>
        <taxon>Micromonosporales</taxon>
        <taxon>Micromonosporaceae</taxon>
        <taxon>Paractinoplanes</taxon>
    </lineage>
</organism>
<keyword evidence="1" id="KW-0472">Membrane</keyword>
<evidence type="ECO:0000313" key="3">
    <source>
        <dbReference type="Proteomes" id="UP000632138"/>
    </source>
</evidence>
<keyword evidence="1" id="KW-1133">Transmembrane helix</keyword>
<proteinExistence type="predicted"/>
<accession>A0ABS2ARP1</accession>
<evidence type="ECO:0000256" key="1">
    <source>
        <dbReference type="SAM" id="Phobius"/>
    </source>
</evidence>
<protein>
    <recommendedName>
        <fullName evidence="4">ABC transporter permease</fullName>
    </recommendedName>
</protein>
<name>A0ABS2ARP1_9ACTN</name>
<comment type="caution">
    <text evidence="2">The sequence shown here is derived from an EMBL/GenBank/DDBJ whole genome shotgun (WGS) entry which is preliminary data.</text>
</comment>
<keyword evidence="3" id="KW-1185">Reference proteome</keyword>
<evidence type="ECO:0000313" key="2">
    <source>
        <dbReference type="EMBL" id="MBM2622471.1"/>
    </source>
</evidence>
<dbReference type="RefSeq" id="WP_203382828.1">
    <property type="nucleotide sequence ID" value="NZ_JAENHP010000026.1"/>
</dbReference>
<keyword evidence="1" id="KW-0812">Transmembrane</keyword>
<reference evidence="2 3" key="1">
    <citation type="submission" date="2021-01" db="EMBL/GenBank/DDBJ databases">
        <title>Actinoplanes sp. nov. LDG1-06 isolated from lichen.</title>
        <authorList>
            <person name="Saeng-In P."/>
            <person name="Phongsopitanun W."/>
            <person name="Kanchanasin P."/>
            <person name="Yuki M."/>
            <person name="Kudo T."/>
            <person name="Ohkuma M."/>
            <person name="Tanasupawat S."/>
        </authorList>
    </citation>
    <scope>NUCLEOTIDE SEQUENCE [LARGE SCALE GENOMIC DNA]</scope>
    <source>
        <strain evidence="2 3">LDG1-06</strain>
    </source>
</reference>
<dbReference type="Proteomes" id="UP000632138">
    <property type="component" value="Unassembled WGS sequence"/>
</dbReference>
<gene>
    <name evidence="2" type="ORF">JIG36_43920</name>
</gene>
<sequence>MRGPTARREFGFVLAVAVAGLALVLVVAFAPWYPSPAGSYPDVSPTVWQQVSALFGATEGNTTPTP</sequence>
<feature type="transmembrane region" description="Helical" evidence="1">
    <location>
        <begin position="12"/>
        <end position="33"/>
    </location>
</feature>
<evidence type="ECO:0008006" key="4">
    <source>
        <dbReference type="Google" id="ProtNLM"/>
    </source>
</evidence>
<dbReference type="EMBL" id="JAENHP010000026">
    <property type="protein sequence ID" value="MBM2622471.1"/>
    <property type="molecule type" value="Genomic_DNA"/>
</dbReference>